<dbReference type="OrthoDB" id="3363151at2759"/>
<feature type="transmembrane region" description="Helical" evidence="1">
    <location>
        <begin position="382"/>
        <end position="402"/>
    </location>
</feature>
<feature type="transmembrane region" description="Helical" evidence="1">
    <location>
        <begin position="350"/>
        <end position="370"/>
    </location>
</feature>
<feature type="transmembrane region" description="Helical" evidence="1">
    <location>
        <begin position="89"/>
        <end position="112"/>
    </location>
</feature>
<dbReference type="InParanoid" id="A0A194XP26"/>
<organism evidence="2 3">
    <name type="scientific">Mollisia scopiformis</name>
    <name type="common">Conifer needle endophyte fungus</name>
    <name type="synonym">Phialocephala scopiformis</name>
    <dbReference type="NCBI Taxonomy" id="149040"/>
    <lineage>
        <taxon>Eukaryota</taxon>
        <taxon>Fungi</taxon>
        <taxon>Dikarya</taxon>
        <taxon>Ascomycota</taxon>
        <taxon>Pezizomycotina</taxon>
        <taxon>Leotiomycetes</taxon>
        <taxon>Helotiales</taxon>
        <taxon>Mollisiaceae</taxon>
        <taxon>Mollisia</taxon>
    </lineage>
</organism>
<name>A0A194XP26_MOLSC</name>
<keyword evidence="3" id="KW-1185">Reference proteome</keyword>
<evidence type="ECO:0000256" key="1">
    <source>
        <dbReference type="SAM" id="Phobius"/>
    </source>
</evidence>
<accession>A0A194XP26</accession>
<gene>
    <name evidence="2" type="ORF">LY89DRAFT_768179</name>
</gene>
<feature type="transmembrane region" description="Helical" evidence="1">
    <location>
        <begin position="241"/>
        <end position="267"/>
    </location>
</feature>
<evidence type="ECO:0000313" key="2">
    <source>
        <dbReference type="EMBL" id="KUJ21938.1"/>
    </source>
</evidence>
<feature type="transmembrane region" description="Helical" evidence="1">
    <location>
        <begin position="44"/>
        <end position="69"/>
    </location>
</feature>
<evidence type="ECO:0000313" key="3">
    <source>
        <dbReference type="Proteomes" id="UP000070700"/>
    </source>
</evidence>
<feature type="transmembrane region" description="Helical" evidence="1">
    <location>
        <begin position="173"/>
        <end position="196"/>
    </location>
</feature>
<proteinExistence type="predicted"/>
<dbReference type="KEGG" id="psco:LY89DRAFT_768179"/>
<dbReference type="EMBL" id="KQ947407">
    <property type="protein sequence ID" value="KUJ21938.1"/>
    <property type="molecule type" value="Genomic_DNA"/>
</dbReference>
<dbReference type="AlphaFoldDB" id="A0A194XP26"/>
<keyword evidence="1" id="KW-0472">Membrane</keyword>
<dbReference type="RefSeq" id="XP_018076293.1">
    <property type="nucleotide sequence ID" value="XM_018221774.1"/>
</dbReference>
<dbReference type="GeneID" id="28831500"/>
<sequence length="454" mass="51396">MAAPYQSFEDIATEPEPELTRFSKIILAVRSLRTKPSLHPSQDYLLGLRGLLTIQTFLYTFLIVFAPAAVKDSHNDTGPGIQLFLRKTISVLCWNSSLIYSFIIVLSARSISIPFISSSTSLVVASSAFRRSVRLFIPTFVSSLLVVIFLSGGKEYIHEFKKLTGNVSFETPYTLPGFVGFCNAIFNLFWVTRNFASQAGSRAFPGQMLWIVTLLYSQSWTVFMSMVIIPYTRPVWRVKAWVFFILTAWWVQNWAWFSITGLLLADIRMNMDFQSKSLKGLRVFGGRWRVPSWVVYGLLIAMGLMMQFFWSAWKPQLEDGELKVHADLYGSAGLNNNPDLRQPQARMDNYFVVVGLLCLIETSDFLQFLFSSAPLLYLGRRSFAWFLVQSLIIYSVGIKLFMQLHGMGATEAGATTACLVVCVLTVIPTAEVFYRLVEVPSQSFAKIAFDWIRA</sequence>
<feature type="transmembrane region" description="Helical" evidence="1">
    <location>
        <begin position="208"/>
        <end position="229"/>
    </location>
</feature>
<evidence type="ECO:0008006" key="4">
    <source>
        <dbReference type="Google" id="ProtNLM"/>
    </source>
</evidence>
<feature type="transmembrane region" description="Helical" evidence="1">
    <location>
        <begin position="414"/>
        <end position="437"/>
    </location>
</feature>
<feature type="transmembrane region" description="Helical" evidence="1">
    <location>
        <begin position="133"/>
        <end position="153"/>
    </location>
</feature>
<keyword evidence="1" id="KW-1133">Transmembrane helix</keyword>
<keyword evidence="1" id="KW-0812">Transmembrane</keyword>
<protein>
    <recommendedName>
        <fullName evidence="4">Acyltransferase 3 domain-containing protein</fullName>
    </recommendedName>
</protein>
<feature type="transmembrane region" description="Helical" evidence="1">
    <location>
        <begin position="288"/>
        <end position="310"/>
    </location>
</feature>
<reference evidence="2 3" key="1">
    <citation type="submission" date="2015-10" db="EMBL/GenBank/DDBJ databases">
        <title>Full genome of DAOMC 229536 Phialocephala scopiformis, a fungal endophyte of spruce producing the potent anti-insectan compound rugulosin.</title>
        <authorList>
            <consortium name="DOE Joint Genome Institute"/>
            <person name="Walker A.K."/>
            <person name="Frasz S.L."/>
            <person name="Seifert K.A."/>
            <person name="Miller J.D."/>
            <person name="Mondo S.J."/>
            <person name="Labutti K."/>
            <person name="Lipzen A."/>
            <person name="Dockter R."/>
            <person name="Kennedy M."/>
            <person name="Grigoriev I.V."/>
            <person name="Spatafora J.W."/>
        </authorList>
    </citation>
    <scope>NUCLEOTIDE SEQUENCE [LARGE SCALE GENOMIC DNA]</scope>
    <source>
        <strain evidence="2 3">CBS 120377</strain>
    </source>
</reference>
<dbReference type="Proteomes" id="UP000070700">
    <property type="component" value="Unassembled WGS sequence"/>
</dbReference>